<comment type="subcellular location">
    <subcellularLocation>
        <location evidence="1">Cell membrane</location>
        <topology evidence="1">Multi-pass membrane protein</topology>
    </subcellularLocation>
</comment>
<keyword evidence="2" id="KW-0813">Transport</keyword>
<feature type="transmembrane region" description="Helical" evidence="7">
    <location>
        <begin position="517"/>
        <end position="539"/>
    </location>
</feature>
<evidence type="ECO:0000256" key="2">
    <source>
        <dbReference type="ARBA" id="ARBA00022448"/>
    </source>
</evidence>
<evidence type="ECO:0000256" key="7">
    <source>
        <dbReference type="SAM" id="Phobius"/>
    </source>
</evidence>
<feature type="transmembrane region" description="Helical" evidence="7">
    <location>
        <begin position="6"/>
        <end position="27"/>
    </location>
</feature>
<feature type="transmembrane region" description="Helical" evidence="7">
    <location>
        <begin position="266"/>
        <end position="287"/>
    </location>
</feature>
<dbReference type="Pfam" id="PF02652">
    <property type="entry name" value="Lactate_perm"/>
    <property type="match status" value="1"/>
</dbReference>
<comment type="caution">
    <text evidence="8">The sequence shown here is derived from an EMBL/GenBank/DDBJ whole genome shotgun (WGS) entry which is preliminary data.</text>
</comment>
<feature type="transmembrane region" description="Helical" evidence="7">
    <location>
        <begin position="478"/>
        <end position="497"/>
    </location>
</feature>
<feature type="transmembrane region" description="Helical" evidence="7">
    <location>
        <begin position="551"/>
        <end position="573"/>
    </location>
</feature>
<dbReference type="STRING" id="1230454.C461_02916"/>
<dbReference type="InterPro" id="IPR003804">
    <property type="entry name" value="Lactate_perm"/>
</dbReference>
<feature type="transmembrane region" description="Helical" evidence="7">
    <location>
        <begin position="62"/>
        <end position="83"/>
    </location>
</feature>
<evidence type="ECO:0000256" key="6">
    <source>
        <dbReference type="ARBA" id="ARBA00023136"/>
    </source>
</evidence>
<evidence type="ECO:0000313" key="9">
    <source>
        <dbReference type="Proteomes" id="UP000011575"/>
    </source>
</evidence>
<feature type="transmembrane region" description="Helical" evidence="7">
    <location>
        <begin position="339"/>
        <end position="360"/>
    </location>
</feature>
<feature type="transmembrane region" description="Helical" evidence="7">
    <location>
        <begin position="104"/>
        <end position="123"/>
    </location>
</feature>
<accession>M0PI25</accession>
<reference evidence="8 9" key="1">
    <citation type="journal article" date="2014" name="PLoS Genet.">
        <title>Phylogenetically driven sequencing of extremely halophilic archaea reveals strategies for static and dynamic osmo-response.</title>
        <authorList>
            <person name="Becker E.A."/>
            <person name="Seitzer P.M."/>
            <person name="Tritt A."/>
            <person name="Larsen D."/>
            <person name="Krusor M."/>
            <person name="Yao A.I."/>
            <person name="Wu D."/>
            <person name="Madern D."/>
            <person name="Eisen J.A."/>
            <person name="Darling A.E."/>
            <person name="Facciotti M.T."/>
        </authorList>
    </citation>
    <scope>NUCLEOTIDE SEQUENCE [LARGE SCALE GENOMIC DNA]</scope>
    <source>
        <strain evidence="8 9">JCM 13560</strain>
    </source>
</reference>
<name>M0PI25_9EURY</name>
<feature type="transmembrane region" description="Helical" evidence="7">
    <location>
        <begin position="173"/>
        <end position="194"/>
    </location>
</feature>
<feature type="transmembrane region" description="Helical" evidence="7">
    <location>
        <begin position="380"/>
        <end position="404"/>
    </location>
</feature>
<dbReference type="PANTHER" id="PTHR30003:SF0">
    <property type="entry name" value="GLYCOLATE PERMEASE GLCA-RELATED"/>
    <property type="match status" value="1"/>
</dbReference>
<dbReference type="AlphaFoldDB" id="M0PI25"/>
<evidence type="ECO:0000256" key="3">
    <source>
        <dbReference type="ARBA" id="ARBA00022475"/>
    </source>
</evidence>
<keyword evidence="6 7" id="KW-0472">Membrane</keyword>
<sequence>MTLSAGAPLAVVPLVVVAALLVGLLWPASRAMPVAWLAAAVVAFLAWDMPATWILAASADGAMAAVEILWIVFGALVLLYTLMNSGAVDRINAGFASISDDRRVQVVLLGFFLATFIEGVAGFGTPAAVVAPLLLALGFPALAAVVAALIGHAVATVFGAVGTPVIVGFQQPLAAVSESITAGGFESVGAYSIAAGAWSAAFNGLLGTLMPLFAVGMVVYFFGEPEADDRSLSALWAIAPLCLFAGVAFAVPYVAAAWLIGPELPSLIAAMVGGAVVVATLKAGYLLPEEEWEFPPRDDWPDHWVGSIEPGSEAADTGTAVDATAADSSMSLLRAWSPYLVLVVLLVGTRVITPIATFLQEGPGMEIAWNGIAGTTISGAIGWAYVPGTWLLVSALLAVPIFGMGRDKVTDAWREAAGKIVSPAIALVFVIAMVEVMLQTAAHPGAAADGSMIVVLASATASLLGGAYPFFAPVVGTLGAFIAGSITVSNITFAAFQFEIAQEIGVSTQLLVGAQTIGASIGNTIAIHNVIAALATVGLVGKTGRVVRLNLIPVTYYLIVGGLATSAFVYVLFPTTF</sequence>
<dbReference type="OrthoDB" id="213326at2157"/>
<dbReference type="GO" id="GO:0005886">
    <property type="term" value="C:plasma membrane"/>
    <property type="evidence" value="ECO:0007669"/>
    <property type="project" value="UniProtKB-SubCell"/>
</dbReference>
<feature type="transmembrane region" description="Helical" evidence="7">
    <location>
        <begin position="34"/>
        <end position="56"/>
    </location>
</feature>
<dbReference type="Proteomes" id="UP000011575">
    <property type="component" value="Unassembled WGS sequence"/>
</dbReference>
<evidence type="ECO:0000256" key="1">
    <source>
        <dbReference type="ARBA" id="ARBA00004651"/>
    </source>
</evidence>
<evidence type="ECO:0000313" key="8">
    <source>
        <dbReference type="EMBL" id="EMA69543.1"/>
    </source>
</evidence>
<feature type="transmembrane region" description="Helical" evidence="7">
    <location>
        <begin position="200"/>
        <end position="222"/>
    </location>
</feature>
<dbReference type="EMBL" id="AOJI01000014">
    <property type="protein sequence ID" value="EMA69543.1"/>
    <property type="molecule type" value="Genomic_DNA"/>
</dbReference>
<feature type="transmembrane region" description="Helical" evidence="7">
    <location>
        <begin position="129"/>
        <end position="161"/>
    </location>
</feature>
<evidence type="ECO:0000256" key="5">
    <source>
        <dbReference type="ARBA" id="ARBA00022989"/>
    </source>
</evidence>
<dbReference type="GO" id="GO:0015129">
    <property type="term" value="F:lactate transmembrane transporter activity"/>
    <property type="evidence" value="ECO:0007669"/>
    <property type="project" value="InterPro"/>
</dbReference>
<protein>
    <submittedName>
        <fullName evidence="8">L-lactate permease</fullName>
    </submittedName>
</protein>
<evidence type="ECO:0000256" key="4">
    <source>
        <dbReference type="ARBA" id="ARBA00022692"/>
    </source>
</evidence>
<keyword evidence="5 7" id="KW-1133">Transmembrane helix</keyword>
<dbReference type="RefSeq" id="WP_007998487.1">
    <property type="nucleotide sequence ID" value="NZ_AOJI01000014.1"/>
</dbReference>
<keyword evidence="3" id="KW-1003">Cell membrane</keyword>
<keyword evidence="4 7" id="KW-0812">Transmembrane</keyword>
<keyword evidence="9" id="KW-1185">Reference proteome</keyword>
<gene>
    <name evidence="8" type="ORF">C461_02916</name>
</gene>
<feature type="transmembrane region" description="Helical" evidence="7">
    <location>
        <begin position="416"/>
        <end position="438"/>
    </location>
</feature>
<dbReference type="PANTHER" id="PTHR30003">
    <property type="entry name" value="L-LACTATE PERMEASE"/>
    <property type="match status" value="1"/>
</dbReference>
<dbReference type="PATRIC" id="fig|1230454.4.peg.600"/>
<dbReference type="GO" id="GO:0015295">
    <property type="term" value="F:solute:proton symporter activity"/>
    <property type="evidence" value="ECO:0007669"/>
    <property type="project" value="TreeGrafter"/>
</dbReference>
<organism evidence="8 9">
    <name type="scientific">Halorubrum aidingense JCM 13560</name>
    <dbReference type="NCBI Taxonomy" id="1230454"/>
    <lineage>
        <taxon>Archaea</taxon>
        <taxon>Methanobacteriati</taxon>
        <taxon>Methanobacteriota</taxon>
        <taxon>Stenosarchaea group</taxon>
        <taxon>Halobacteria</taxon>
        <taxon>Halobacteriales</taxon>
        <taxon>Haloferacaceae</taxon>
        <taxon>Halorubrum</taxon>
    </lineage>
</organism>
<proteinExistence type="predicted"/>
<feature type="transmembrane region" description="Helical" evidence="7">
    <location>
        <begin position="234"/>
        <end position="260"/>
    </location>
</feature>
<feature type="transmembrane region" description="Helical" evidence="7">
    <location>
        <begin position="450"/>
        <end position="471"/>
    </location>
</feature>